<reference evidence="7" key="1">
    <citation type="submission" date="2022-01" db="EMBL/GenBank/DDBJ databases">
        <authorList>
            <person name="King R."/>
        </authorList>
    </citation>
    <scope>NUCLEOTIDE SEQUENCE</scope>
</reference>
<dbReference type="Proteomes" id="UP001153620">
    <property type="component" value="Chromosome 4"/>
</dbReference>
<evidence type="ECO:0000256" key="4">
    <source>
        <dbReference type="SAM" id="MobiDB-lite"/>
    </source>
</evidence>
<evidence type="ECO:0000259" key="6">
    <source>
        <dbReference type="SMART" id="SM00280"/>
    </source>
</evidence>
<sequence length="135" mass="15391">MQNFTIILFAVILLVAVNCQRIKRQVTFPDDESESEKKVSERGYWGHHSRRTRRPRPARPTKTSPITTSSAPDTNEVPQHIQECIEECPRRTTSEYNPVCGTNDQTYNNSNQLICAADCGLNVQFRRVGACQPLR</sequence>
<evidence type="ECO:0000313" key="7">
    <source>
        <dbReference type="EMBL" id="CAG9810055.1"/>
    </source>
</evidence>
<reference evidence="7" key="2">
    <citation type="submission" date="2022-10" db="EMBL/GenBank/DDBJ databases">
        <authorList>
            <consortium name="ENA_rothamsted_submissions"/>
            <consortium name="culmorum"/>
            <person name="King R."/>
        </authorList>
    </citation>
    <scope>NUCLEOTIDE SEQUENCE</scope>
</reference>
<dbReference type="InterPro" id="IPR039932">
    <property type="entry name" value="Spink4-like"/>
</dbReference>
<dbReference type="EMBL" id="OU895880">
    <property type="protein sequence ID" value="CAG9810055.1"/>
    <property type="molecule type" value="Genomic_DNA"/>
</dbReference>
<organism evidence="7 8">
    <name type="scientific">Chironomus riparius</name>
    <dbReference type="NCBI Taxonomy" id="315576"/>
    <lineage>
        <taxon>Eukaryota</taxon>
        <taxon>Metazoa</taxon>
        <taxon>Ecdysozoa</taxon>
        <taxon>Arthropoda</taxon>
        <taxon>Hexapoda</taxon>
        <taxon>Insecta</taxon>
        <taxon>Pterygota</taxon>
        <taxon>Neoptera</taxon>
        <taxon>Endopterygota</taxon>
        <taxon>Diptera</taxon>
        <taxon>Nematocera</taxon>
        <taxon>Chironomoidea</taxon>
        <taxon>Chironomidae</taxon>
        <taxon>Chironominae</taxon>
        <taxon>Chironomus</taxon>
    </lineage>
</organism>
<dbReference type="OrthoDB" id="6513408at2759"/>
<dbReference type="GO" id="GO:0005576">
    <property type="term" value="C:extracellular region"/>
    <property type="evidence" value="ECO:0007669"/>
    <property type="project" value="UniProtKB-SubCell"/>
</dbReference>
<evidence type="ECO:0000256" key="5">
    <source>
        <dbReference type="SAM" id="SignalP"/>
    </source>
</evidence>
<keyword evidence="5" id="KW-0732">Signal</keyword>
<comment type="subcellular location">
    <subcellularLocation>
        <location evidence="1">Secreted</location>
    </subcellularLocation>
</comment>
<evidence type="ECO:0000313" key="8">
    <source>
        <dbReference type="Proteomes" id="UP001153620"/>
    </source>
</evidence>
<dbReference type="SUPFAM" id="SSF100895">
    <property type="entry name" value="Kazal-type serine protease inhibitors"/>
    <property type="match status" value="1"/>
</dbReference>
<feature type="chain" id="PRO_5040478503" description="Kazal-like domain-containing protein" evidence="5">
    <location>
        <begin position="20"/>
        <end position="135"/>
    </location>
</feature>
<dbReference type="PANTHER" id="PTHR21179:SF0">
    <property type="entry name" value="SERINE PROTEASE INHIBITOR KAZAL-TYPE 4"/>
    <property type="match status" value="1"/>
</dbReference>
<feature type="signal peptide" evidence="5">
    <location>
        <begin position="1"/>
        <end position="19"/>
    </location>
</feature>
<proteinExistence type="predicted"/>
<dbReference type="AlphaFoldDB" id="A0A9N9S6S3"/>
<dbReference type="Pfam" id="PF00050">
    <property type="entry name" value="Kazal_1"/>
    <property type="match status" value="1"/>
</dbReference>
<evidence type="ECO:0000256" key="2">
    <source>
        <dbReference type="ARBA" id="ARBA00022525"/>
    </source>
</evidence>
<feature type="compositionally biased region" description="Basic residues" evidence="4">
    <location>
        <begin position="45"/>
        <end position="59"/>
    </location>
</feature>
<dbReference type="SMART" id="SM00280">
    <property type="entry name" value="KAZAL"/>
    <property type="match status" value="1"/>
</dbReference>
<name>A0A9N9S6S3_9DIPT</name>
<feature type="region of interest" description="Disordered" evidence="4">
    <location>
        <begin position="28"/>
        <end position="77"/>
    </location>
</feature>
<keyword evidence="3" id="KW-1015">Disulfide bond</keyword>
<dbReference type="InterPro" id="IPR036058">
    <property type="entry name" value="Kazal_dom_sf"/>
</dbReference>
<protein>
    <recommendedName>
        <fullName evidence="6">Kazal-like domain-containing protein</fullName>
    </recommendedName>
</protein>
<gene>
    <name evidence="7" type="ORF">CHIRRI_LOCUS12872</name>
</gene>
<dbReference type="PANTHER" id="PTHR21179">
    <property type="entry name" value="SERINE-TYPE ENDOPEPTIDASE INHIBITOR"/>
    <property type="match status" value="1"/>
</dbReference>
<dbReference type="CDD" id="cd00104">
    <property type="entry name" value="KAZAL_FS"/>
    <property type="match status" value="1"/>
</dbReference>
<keyword evidence="8" id="KW-1185">Reference proteome</keyword>
<evidence type="ECO:0000256" key="1">
    <source>
        <dbReference type="ARBA" id="ARBA00004613"/>
    </source>
</evidence>
<accession>A0A9N9S6S3</accession>
<dbReference type="GO" id="GO:0004867">
    <property type="term" value="F:serine-type endopeptidase inhibitor activity"/>
    <property type="evidence" value="ECO:0007669"/>
    <property type="project" value="InterPro"/>
</dbReference>
<keyword evidence="2" id="KW-0964">Secreted</keyword>
<feature type="compositionally biased region" description="Polar residues" evidence="4">
    <location>
        <begin position="64"/>
        <end position="77"/>
    </location>
</feature>
<feature type="domain" description="Kazal-like" evidence="6">
    <location>
        <begin position="83"/>
        <end position="131"/>
    </location>
</feature>
<evidence type="ECO:0000256" key="3">
    <source>
        <dbReference type="ARBA" id="ARBA00023157"/>
    </source>
</evidence>
<dbReference type="Gene3D" id="3.30.60.30">
    <property type="match status" value="1"/>
</dbReference>
<dbReference type="InterPro" id="IPR002350">
    <property type="entry name" value="Kazal_dom"/>
</dbReference>